<dbReference type="OrthoDB" id="5967851at2759"/>
<keyword evidence="1" id="KW-1133">Transmembrane helix</keyword>
<protein>
    <submittedName>
        <fullName evidence="3">DgyrCDS2010</fullName>
    </submittedName>
</protein>
<dbReference type="Proteomes" id="UP000549394">
    <property type="component" value="Unassembled WGS sequence"/>
</dbReference>
<feature type="transmembrane region" description="Helical" evidence="1">
    <location>
        <begin position="1029"/>
        <end position="1047"/>
    </location>
</feature>
<feature type="transmembrane region" description="Helical" evidence="1">
    <location>
        <begin position="951"/>
        <end position="973"/>
    </location>
</feature>
<feature type="signal peptide" evidence="2">
    <location>
        <begin position="1"/>
        <end position="16"/>
    </location>
</feature>
<reference evidence="3 4" key="1">
    <citation type="submission" date="2020-08" db="EMBL/GenBank/DDBJ databases">
        <authorList>
            <person name="Hejnol A."/>
        </authorList>
    </citation>
    <scope>NUCLEOTIDE SEQUENCE [LARGE SCALE GENOMIC DNA]</scope>
</reference>
<feature type="chain" id="PRO_5029791696" evidence="2">
    <location>
        <begin position="17"/>
        <end position="1137"/>
    </location>
</feature>
<keyword evidence="1" id="KW-0472">Membrane</keyword>
<dbReference type="EMBL" id="CAJFCJ010000003">
    <property type="protein sequence ID" value="CAD5112800.1"/>
    <property type="molecule type" value="Genomic_DNA"/>
</dbReference>
<evidence type="ECO:0000313" key="3">
    <source>
        <dbReference type="EMBL" id="CAD5112800.1"/>
    </source>
</evidence>
<keyword evidence="1" id="KW-0812">Transmembrane</keyword>
<evidence type="ECO:0000256" key="1">
    <source>
        <dbReference type="SAM" id="Phobius"/>
    </source>
</evidence>
<evidence type="ECO:0000313" key="4">
    <source>
        <dbReference type="Proteomes" id="UP000549394"/>
    </source>
</evidence>
<organism evidence="3 4">
    <name type="scientific">Dimorphilus gyrociliatus</name>
    <dbReference type="NCBI Taxonomy" id="2664684"/>
    <lineage>
        <taxon>Eukaryota</taxon>
        <taxon>Metazoa</taxon>
        <taxon>Spiralia</taxon>
        <taxon>Lophotrochozoa</taxon>
        <taxon>Annelida</taxon>
        <taxon>Polychaeta</taxon>
        <taxon>Polychaeta incertae sedis</taxon>
        <taxon>Dinophilidae</taxon>
        <taxon>Dimorphilus</taxon>
    </lineage>
</organism>
<dbReference type="PANTHER" id="PTHR11319">
    <property type="entry name" value="G PROTEIN-COUPLED RECEPTOR-RELATED"/>
    <property type="match status" value="1"/>
</dbReference>
<dbReference type="PANTHER" id="PTHR11319:SF35">
    <property type="entry name" value="OUTER MEMBRANE PROTEIN PMPC-RELATED"/>
    <property type="match status" value="1"/>
</dbReference>
<dbReference type="SUPFAM" id="SSF51126">
    <property type="entry name" value="Pectin lyase-like"/>
    <property type="match status" value="2"/>
</dbReference>
<keyword evidence="2" id="KW-0732">Signal</keyword>
<accession>A0A7I8VBT5</accession>
<feature type="transmembrane region" description="Helical" evidence="1">
    <location>
        <begin position="671"/>
        <end position="694"/>
    </location>
</feature>
<keyword evidence="4" id="KW-1185">Reference proteome</keyword>
<dbReference type="AlphaFoldDB" id="A0A7I8VBT5"/>
<feature type="transmembrane region" description="Helical" evidence="1">
    <location>
        <begin position="879"/>
        <end position="898"/>
    </location>
</feature>
<evidence type="ECO:0000256" key="2">
    <source>
        <dbReference type="SAM" id="SignalP"/>
    </source>
</evidence>
<name>A0A7I8VBT5_9ANNE</name>
<feature type="transmembrane region" description="Helical" evidence="1">
    <location>
        <begin position="1105"/>
        <end position="1127"/>
    </location>
</feature>
<feature type="transmembrane region" description="Helical" evidence="1">
    <location>
        <begin position="835"/>
        <end position="858"/>
    </location>
</feature>
<comment type="caution">
    <text evidence="3">The sequence shown here is derived from an EMBL/GenBank/DDBJ whole genome shotgun (WGS) entry which is preliminary data.</text>
</comment>
<gene>
    <name evidence="3" type="ORF">DGYR_LOCUS1878</name>
</gene>
<dbReference type="InterPro" id="IPR011050">
    <property type="entry name" value="Pectin_lyase_fold/virulence"/>
</dbReference>
<proteinExistence type="predicted"/>
<feature type="transmembrane region" description="Helical" evidence="1">
    <location>
        <begin position="918"/>
        <end position="939"/>
    </location>
</feature>
<sequence length="1137" mass="128866">MIILLILIAFADSSSSDIFYVTRSGLNRETCGSRSIPCLTIRYTLSLCNSDKLYTIRVDGSWNESYLYEECNTPYSIYNQSIKIEGWRGVPTIGCDQFAAEDRIFAFNKSNIILENIRLLHGKVLMSDSTIKFKEVDFHNTSFLTSQLCNELNFSMENSTMRKPFIKHCEKITSCLTLSDYIIYCKNLKLSITNSRIHDTKLQIIGHNKTDVYIDSTYFEKVLKYQETDLGGLDLNVSLCGSKVLIKNSVFKSQRHRNPFKGAINMNKATLSFIGNPSEKRLLKEKCEEYTIPIVENCLFEDNERAITITYEFEKIIISHTKFLTNQVWHAGAAIRIAPGPNSLIQVDNCDFINNQGGLAFYDKDADIGGQIKVNGRRVELNCSDYRAVIDLAGKGGAIWIATGVLALENCTFLNNTSSLLGGSIFVDDAAALSLKGCRIENSDSDLHPQQGDMVYSNGKVKISSTVFKTKTAHRHVPVILLFGNYYWSIDVKDLYFECPTGQSVLIINASSYQVHRTGLKTSHQLDQLTYYCQTCDENQYSVDVGSLNYSVSSNQSDLLYDAIRIDSETPKQTHAVHYEYKDVTCHNCPFGGDCSRHIKAIPNFWGYIVKGKEVVFQHCPQNYCCSNLPCSSMSECAPFREGILCGRCRQGYSEGYFSTYCLLNKECTKWWTITLVVGLQSTFVVLLTILLLFHEDFEDFIKSTCCKRKSSVLKIPCENHIDLNDDTEPLNISKKTITSMQIGESSASEELLRKDESINDKNGLLIIFVYYLQDAWLLHIDTVYTNFTKGYLKYLKNMLSGFFHLRIDILFNFLEDFLGRICPIKDLTPILKVSLLSVDILGFFILFLFLFIISKLLKNSGTVTGSRRSFKTRLTKAFTVFILFIFQKMTITAFKFLNCIDINDEKVLFIDGTVKCYQPFQLGIIGLVTLFIIPIPLVIMFGPRLLKEKLISLGSFFFGCLFPLPTFAIWIYKYRKQNATVKVSPESEALLDLLQSPFKQFGATCWSGKLMIGRLLLILFYSFINNSLYRLLCMLSCCCVTFWYIVQSNPYTTSKSNTAAILSSAALVAVAGINLVKAGFESAEYHPQGPNWLLVTVFEQVENILLVWFPLLISGLTILLIICKLLSCIMCRKKRV</sequence>